<name>A0A6J4K0Y4_9CHLR</name>
<dbReference type="GO" id="GO:0005975">
    <property type="term" value="P:carbohydrate metabolic process"/>
    <property type="evidence" value="ECO:0007669"/>
    <property type="project" value="InterPro"/>
</dbReference>
<dbReference type="EMBL" id="CADCTC010000256">
    <property type="protein sequence ID" value="CAA9292764.1"/>
    <property type="molecule type" value="Genomic_DNA"/>
</dbReference>
<dbReference type="InterPro" id="IPR017853">
    <property type="entry name" value="GH"/>
</dbReference>
<sequence>MQPSNSTPGALSGAAPSVPPPMPDQLTPDIPRPEHPRPDFRRDDWINLNGHWRFSFDPQNVGEQMRWYHVSHPVAASHLGEVTDPVEDPFGADIVVPFPWESRLSEINETGYKGAAWYQRAVEVPRDWAERPARATGGTGGNGAAEPPADIADPAGPGGLGVAMAAARAGADLVGAPTEPRPNGGEPSGNPGTPGRRAGRGVSWRLRPYLCFGAVDWSARVWINGRFVAEHDGGYTPFEVDISRFVRPGVPVTLTVRAWDATDADTPLGKQTEEWYTHSSGIWQTVWIEGRPAAHLTRAHVTPHLEAGRADFSFTIAAPPELTGRGCVPSIESADGLFPAVERRLTLEDRRTDTLIDLPVPNPRAWSPEDPHLYDCVVTLRLSHEGRELVDTVNTYFGLRTISSARWDNRPYDFVFLNGEPVYLRGILDQAFHPDSLHSYPSDDVIRGDIQAAKDLGLNFVRCHIKINDPRYYYWCDRLGMLCMYDFPSASIYTPKARANWERTFREALERDYSHPSIFSWILFNETWGLEEHQRPEGWGWVREMYYLCKRLDPTRLVEDNSPYLYDHVTTDINTWHFYISDYDQARRHVENVVSQTYEGSPYHFVGGVYADVEGAHEFKQGTQPLLNSEYAGISAWGGDRDISYTFKFLTTELRRHDIICGYVYTELADVEWEHNGLLNYDRTPKEFGFEAFVDGMTVADVNGADFVGLDAPPCQTIAPGGTFKESVFISHWDRRPLADPVLCWRATTVDRFGERRVLDEGERIVSPRRYAVTDVGDLELQLPDEQCLVTVALWLEDRGTSGAQRASTTPGAAGVSDDGRPEVRARNYVNVEVHEGEQASQRSWARLTQDSERIEYGYALRFLPGDFLGSSWGDPRIGPRGSKFGAAGAGWVEYAVTIPTGVTADDVKGLRLVFEAGARTARNRLDWRDPRHNSPQDYPQTETRKLPSDLVVRVNGVRVGSLRLPDDPADARGVLSAHNSPHWEPCSYGFLTQLSVDADTARRIIAEAKDERLLIRFEVPRTGVPGGLNLYGARMGAYPIDPVVILDV</sequence>
<feature type="compositionally biased region" description="Basic and acidic residues" evidence="4">
    <location>
        <begin position="31"/>
        <end position="41"/>
    </location>
</feature>
<dbReference type="Pfam" id="PF00703">
    <property type="entry name" value="Glyco_hydro_2"/>
    <property type="match status" value="1"/>
</dbReference>
<evidence type="ECO:0000256" key="3">
    <source>
        <dbReference type="ARBA" id="ARBA00023295"/>
    </source>
</evidence>
<evidence type="ECO:0000256" key="1">
    <source>
        <dbReference type="ARBA" id="ARBA00007401"/>
    </source>
</evidence>
<dbReference type="Gene3D" id="3.20.20.80">
    <property type="entry name" value="Glycosidases"/>
    <property type="match status" value="1"/>
</dbReference>
<dbReference type="Gene3D" id="2.60.40.10">
    <property type="entry name" value="Immunoglobulins"/>
    <property type="match status" value="1"/>
</dbReference>
<accession>A0A6J4K0Y4</accession>
<dbReference type="InterPro" id="IPR006103">
    <property type="entry name" value="Glyco_hydro_2_cat"/>
</dbReference>
<evidence type="ECO:0000259" key="6">
    <source>
        <dbReference type="Pfam" id="PF02836"/>
    </source>
</evidence>
<feature type="region of interest" description="Disordered" evidence="4">
    <location>
        <begin position="174"/>
        <end position="199"/>
    </location>
</feature>
<evidence type="ECO:0000259" key="7">
    <source>
        <dbReference type="Pfam" id="PF02837"/>
    </source>
</evidence>
<evidence type="ECO:0000256" key="2">
    <source>
        <dbReference type="ARBA" id="ARBA00022801"/>
    </source>
</evidence>
<comment type="similarity">
    <text evidence="1">Belongs to the glycosyl hydrolase 2 family.</text>
</comment>
<feature type="domain" description="Glycosyl hydrolases family 2 sugar binding" evidence="7">
    <location>
        <begin position="209"/>
        <end position="286"/>
    </location>
</feature>
<feature type="region of interest" description="Disordered" evidence="4">
    <location>
        <begin position="926"/>
        <end position="945"/>
    </location>
</feature>
<dbReference type="InterPro" id="IPR051913">
    <property type="entry name" value="GH2_Domain-Containing"/>
</dbReference>
<reference evidence="8" key="1">
    <citation type="submission" date="2020-02" db="EMBL/GenBank/DDBJ databases">
        <authorList>
            <person name="Meier V. D."/>
        </authorList>
    </citation>
    <scope>NUCLEOTIDE SEQUENCE</scope>
    <source>
        <strain evidence="8">AVDCRST_MAG77</strain>
    </source>
</reference>
<feature type="compositionally biased region" description="Polar residues" evidence="4">
    <location>
        <begin position="802"/>
        <end position="811"/>
    </location>
</feature>
<gene>
    <name evidence="8" type="ORF">AVDCRST_MAG77-4875</name>
</gene>
<keyword evidence="2 8" id="KW-0378">Hydrolase</keyword>
<feature type="domain" description="Glycoside hydrolase family 2 immunoglobulin-like beta-sandwich" evidence="5">
    <location>
        <begin position="294"/>
        <end position="400"/>
    </location>
</feature>
<feature type="domain" description="Glycoside hydrolase family 2 catalytic" evidence="6">
    <location>
        <begin position="415"/>
        <end position="632"/>
    </location>
</feature>
<dbReference type="SUPFAM" id="SSF49785">
    <property type="entry name" value="Galactose-binding domain-like"/>
    <property type="match status" value="2"/>
</dbReference>
<dbReference type="EC" id="3.2.1.23" evidence="8"/>
<feature type="region of interest" description="Disordered" evidence="4">
    <location>
        <begin position="129"/>
        <end position="157"/>
    </location>
</feature>
<dbReference type="AlphaFoldDB" id="A0A6J4K0Y4"/>
<evidence type="ECO:0000256" key="4">
    <source>
        <dbReference type="SAM" id="MobiDB-lite"/>
    </source>
</evidence>
<dbReference type="Pfam" id="PF02837">
    <property type="entry name" value="Glyco_hydro_2_N"/>
    <property type="match status" value="1"/>
</dbReference>
<feature type="compositionally biased region" description="Low complexity" evidence="4">
    <location>
        <begin position="144"/>
        <end position="155"/>
    </location>
</feature>
<dbReference type="Pfam" id="PF02836">
    <property type="entry name" value="Glyco_hydro_2_C"/>
    <property type="match status" value="1"/>
</dbReference>
<dbReference type="InterPro" id="IPR006102">
    <property type="entry name" value="Ig-like_GH2"/>
</dbReference>
<dbReference type="PANTHER" id="PTHR42732:SF3">
    <property type="entry name" value="HYDROLASE"/>
    <property type="match status" value="1"/>
</dbReference>
<evidence type="ECO:0000313" key="8">
    <source>
        <dbReference type="EMBL" id="CAA9292764.1"/>
    </source>
</evidence>
<dbReference type="Gene3D" id="2.60.120.260">
    <property type="entry name" value="Galactose-binding domain-like"/>
    <property type="match status" value="2"/>
</dbReference>
<dbReference type="InterPro" id="IPR013783">
    <property type="entry name" value="Ig-like_fold"/>
</dbReference>
<dbReference type="SUPFAM" id="SSF49303">
    <property type="entry name" value="beta-Galactosidase/glucuronidase domain"/>
    <property type="match status" value="1"/>
</dbReference>
<keyword evidence="3 8" id="KW-0326">Glycosidase</keyword>
<dbReference type="InterPro" id="IPR036156">
    <property type="entry name" value="Beta-gal/glucu_dom_sf"/>
</dbReference>
<proteinExistence type="inferred from homology"/>
<feature type="region of interest" description="Disordered" evidence="4">
    <location>
        <begin position="801"/>
        <end position="821"/>
    </location>
</feature>
<dbReference type="InterPro" id="IPR006104">
    <property type="entry name" value="Glyco_hydro_2_N"/>
</dbReference>
<evidence type="ECO:0000259" key="5">
    <source>
        <dbReference type="Pfam" id="PF00703"/>
    </source>
</evidence>
<organism evidence="8">
    <name type="scientific">uncultured Chloroflexota bacterium</name>
    <dbReference type="NCBI Taxonomy" id="166587"/>
    <lineage>
        <taxon>Bacteria</taxon>
        <taxon>Bacillati</taxon>
        <taxon>Chloroflexota</taxon>
        <taxon>environmental samples</taxon>
    </lineage>
</organism>
<dbReference type="PANTHER" id="PTHR42732">
    <property type="entry name" value="BETA-GALACTOSIDASE"/>
    <property type="match status" value="1"/>
</dbReference>
<dbReference type="GO" id="GO:0004565">
    <property type="term" value="F:beta-galactosidase activity"/>
    <property type="evidence" value="ECO:0007669"/>
    <property type="project" value="UniProtKB-EC"/>
</dbReference>
<dbReference type="InterPro" id="IPR008979">
    <property type="entry name" value="Galactose-bd-like_sf"/>
</dbReference>
<protein>
    <submittedName>
        <fullName evidence="8">GH2</fullName>
        <ecNumber evidence="8">3.2.1.23</ecNumber>
    </submittedName>
</protein>
<feature type="region of interest" description="Disordered" evidence="4">
    <location>
        <begin position="1"/>
        <end position="41"/>
    </location>
</feature>
<feature type="compositionally biased region" description="Basic and acidic residues" evidence="4">
    <location>
        <begin position="926"/>
        <end position="935"/>
    </location>
</feature>
<dbReference type="SUPFAM" id="SSF51445">
    <property type="entry name" value="(Trans)glycosidases"/>
    <property type="match status" value="1"/>
</dbReference>